<evidence type="ECO:0000313" key="3">
    <source>
        <dbReference type="Proteomes" id="UP000054928"/>
    </source>
</evidence>
<dbReference type="OrthoDB" id="10063670at2759"/>
<dbReference type="Proteomes" id="UP000054928">
    <property type="component" value="Unassembled WGS sequence"/>
</dbReference>
<dbReference type="AlphaFoldDB" id="A0A0P1AE97"/>
<sequence length="114" mass="12677">MYTFAFVYQTVKLEATSEENVKDMTSHNIPAKASASQKSMRQGLIMLKILMTLPVLFALLRFTGVSGGPLGYGICQSGCQRRVMPLPMGSLVLPRFLGATLRWERAWLVVLQLV</sequence>
<dbReference type="GeneID" id="36403936"/>
<organism evidence="2 3">
    <name type="scientific">Plasmopara halstedii</name>
    <name type="common">Downy mildew of sunflower</name>
    <dbReference type="NCBI Taxonomy" id="4781"/>
    <lineage>
        <taxon>Eukaryota</taxon>
        <taxon>Sar</taxon>
        <taxon>Stramenopiles</taxon>
        <taxon>Oomycota</taxon>
        <taxon>Peronosporomycetes</taxon>
        <taxon>Peronosporales</taxon>
        <taxon>Peronosporaceae</taxon>
        <taxon>Plasmopara</taxon>
    </lineage>
</organism>
<keyword evidence="1" id="KW-0472">Membrane</keyword>
<accession>A0A0P1AE97</accession>
<keyword evidence="1" id="KW-1133">Transmembrane helix</keyword>
<dbReference type="EMBL" id="CCYD01000322">
    <property type="protein sequence ID" value="CEG38830.1"/>
    <property type="molecule type" value="Genomic_DNA"/>
</dbReference>
<keyword evidence="1" id="KW-0812">Transmembrane</keyword>
<proteinExistence type="predicted"/>
<evidence type="ECO:0000313" key="2">
    <source>
        <dbReference type="EMBL" id="CEG38830.1"/>
    </source>
</evidence>
<feature type="transmembrane region" description="Helical" evidence="1">
    <location>
        <begin position="44"/>
        <end position="62"/>
    </location>
</feature>
<protein>
    <submittedName>
        <fullName evidence="2">Uncharacterized protein</fullName>
    </submittedName>
</protein>
<name>A0A0P1AE97_PLAHL</name>
<keyword evidence="3" id="KW-1185">Reference proteome</keyword>
<reference evidence="3" key="1">
    <citation type="submission" date="2014-09" db="EMBL/GenBank/DDBJ databases">
        <authorList>
            <person name="Sharma Rahul"/>
            <person name="Thines Marco"/>
        </authorList>
    </citation>
    <scope>NUCLEOTIDE SEQUENCE [LARGE SCALE GENOMIC DNA]</scope>
</reference>
<evidence type="ECO:0000256" key="1">
    <source>
        <dbReference type="SAM" id="Phobius"/>
    </source>
</evidence>
<dbReference type="RefSeq" id="XP_024575199.1">
    <property type="nucleotide sequence ID" value="XM_024724309.1"/>
</dbReference>